<dbReference type="EnsemblPlants" id="AUR62029082-RA">
    <property type="protein sequence ID" value="AUR62029082-RA:cds"/>
    <property type="gene ID" value="AUR62029082"/>
</dbReference>
<dbReference type="GO" id="GO:0042545">
    <property type="term" value="P:cell wall modification"/>
    <property type="evidence" value="ECO:0007669"/>
    <property type="project" value="UniProtKB-UniRule"/>
</dbReference>
<evidence type="ECO:0000259" key="9">
    <source>
        <dbReference type="Pfam" id="PF01095"/>
    </source>
</evidence>
<sequence length="199" mass="21388">MLKTNLIIQGKGYENTIISWNDTSKSTGGTASSASVTIFSPGFTAYNISFQNTAPQPSPGDEGGQGVALKISSDEAAFYGCGFYGSQDTLNDDRGRHYFKDCFIQGSIDFIFGEARSLYENCTINSIAGNAQGVDGSITAHGRQSQDENTGFSFVNCNIGGSGKIWLGRAWGPYSTVVFSKTYMSEVVSPDGWKLERSL</sequence>
<dbReference type="InterPro" id="IPR000070">
    <property type="entry name" value="Pectinesterase_cat"/>
</dbReference>
<dbReference type="PROSITE" id="PS00503">
    <property type="entry name" value="PECTINESTERASE_2"/>
    <property type="match status" value="1"/>
</dbReference>
<dbReference type="PANTHER" id="PTHR31321:SF73">
    <property type="entry name" value="PECTINESTERASE 14-RELATED"/>
    <property type="match status" value="1"/>
</dbReference>
<dbReference type="GO" id="GO:0045490">
    <property type="term" value="P:pectin catabolic process"/>
    <property type="evidence" value="ECO:0007669"/>
    <property type="project" value="UniProtKB-UniRule"/>
</dbReference>
<comment type="catalytic activity">
    <reaction evidence="6 8">
        <text>[(1-&gt;4)-alpha-D-galacturonosyl methyl ester](n) + n H2O = [(1-&gt;4)-alpha-D-galacturonosyl](n) + n methanol + n H(+)</text>
        <dbReference type="Rhea" id="RHEA:22380"/>
        <dbReference type="Rhea" id="RHEA-COMP:14570"/>
        <dbReference type="Rhea" id="RHEA-COMP:14573"/>
        <dbReference type="ChEBI" id="CHEBI:15377"/>
        <dbReference type="ChEBI" id="CHEBI:15378"/>
        <dbReference type="ChEBI" id="CHEBI:17790"/>
        <dbReference type="ChEBI" id="CHEBI:140522"/>
        <dbReference type="ChEBI" id="CHEBI:140523"/>
        <dbReference type="EC" id="3.1.1.11"/>
    </reaction>
</comment>
<dbReference type="AlphaFoldDB" id="A0A803MGI0"/>
<keyword evidence="4 8" id="KW-0378">Hydrolase</keyword>
<feature type="domain" description="Pectinesterase catalytic" evidence="9">
    <location>
        <begin position="3"/>
        <end position="194"/>
    </location>
</feature>
<evidence type="ECO:0000256" key="4">
    <source>
        <dbReference type="ARBA" id="ARBA00022801"/>
    </source>
</evidence>
<evidence type="ECO:0000256" key="2">
    <source>
        <dbReference type="ARBA" id="ARBA00008891"/>
    </source>
</evidence>
<dbReference type="GeneID" id="110682932"/>
<reference evidence="10" key="1">
    <citation type="journal article" date="2017" name="Nature">
        <title>The genome of Chenopodium quinoa.</title>
        <authorList>
            <person name="Jarvis D.E."/>
            <person name="Ho Y.S."/>
            <person name="Lightfoot D.J."/>
            <person name="Schmoeckel S.M."/>
            <person name="Li B."/>
            <person name="Borm T.J.A."/>
            <person name="Ohyanagi H."/>
            <person name="Mineta K."/>
            <person name="Michell C.T."/>
            <person name="Saber N."/>
            <person name="Kharbatia N.M."/>
            <person name="Rupper R.R."/>
            <person name="Sharp A.R."/>
            <person name="Dally N."/>
            <person name="Boughton B.A."/>
            <person name="Woo Y.H."/>
            <person name="Gao G."/>
            <person name="Schijlen E.G.W.M."/>
            <person name="Guo X."/>
            <person name="Momin A.A."/>
            <person name="Negrao S."/>
            <person name="Al-Babili S."/>
            <person name="Gehring C."/>
            <person name="Roessner U."/>
            <person name="Jung C."/>
            <person name="Murphy K."/>
            <person name="Arold S.T."/>
            <person name="Gojobori T."/>
            <person name="van der Linden C.G."/>
            <person name="van Loo E.N."/>
            <person name="Jellen E.N."/>
            <person name="Maughan P.J."/>
            <person name="Tester M."/>
        </authorList>
    </citation>
    <scope>NUCLEOTIDE SEQUENCE [LARGE SCALE GENOMIC DNA]</scope>
    <source>
        <strain evidence="10">cv. PI 614886</strain>
    </source>
</reference>
<dbReference type="OMA" id="CWNTQRI"/>
<comment type="similarity">
    <text evidence="2">Belongs to the pectinesterase family.</text>
</comment>
<organism evidence="10 11">
    <name type="scientific">Chenopodium quinoa</name>
    <name type="common">Quinoa</name>
    <dbReference type="NCBI Taxonomy" id="63459"/>
    <lineage>
        <taxon>Eukaryota</taxon>
        <taxon>Viridiplantae</taxon>
        <taxon>Streptophyta</taxon>
        <taxon>Embryophyta</taxon>
        <taxon>Tracheophyta</taxon>
        <taxon>Spermatophyta</taxon>
        <taxon>Magnoliopsida</taxon>
        <taxon>eudicotyledons</taxon>
        <taxon>Gunneridae</taxon>
        <taxon>Pentapetalae</taxon>
        <taxon>Caryophyllales</taxon>
        <taxon>Chenopodiaceae</taxon>
        <taxon>Chenopodioideae</taxon>
        <taxon>Atripliceae</taxon>
        <taxon>Chenopodium</taxon>
    </lineage>
</organism>
<proteinExistence type="inferred from homology"/>
<keyword evidence="5 8" id="KW-0063">Aspartyl esterase</keyword>
<evidence type="ECO:0000256" key="3">
    <source>
        <dbReference type="ARBA" id="ARBA00013229"/>
    </source>
</evidence>
<dbReference type="Pfam" id="PF01095">
    <property type="entry name" value="Pectinesterase"/>
    <property type="match status" value="1"/>
</dbReference>
<evidence type="ECO:0000256" key="7">
    <source>
        <dbReference type="PROSITE-ProRule" id="PRU10040"/>
    </source>
</evidence>
<name>A0A803MGI0_CHEQI</name>
<dbReference type="KEGG" id="cqi:110682932"/>
<dbReference type="RefSeq" id="XP_021714974.1">
    <property type="nucleotide sequence ID" value="XM_021859282.1"/>
</dbReference>
<dbReference type="UniPathway" id="UPA00545">
    <property type="reaction ID" value="UER00823"/>
</dbReference>
<dbReference type="OrthoDB" id="2019149at2759"/>
<dbReference type="PANTHER" id="PTHR31321">
    <property type="entry name" value="ACYL-COA THIOESTER HYDROLASE YBHC-RELATED"/>
    <property type="match status" value="1"/>
</dbReference>
<keyword evidence="11" id="KW-1185">Reference proteome</keyword>
<dbReference type="Proteomes" id="UP000596660">
    <property type="component" value="Unplaced"/>
</dbReference>
<comment type="pathway">
    <text evidence="1 8">Glycan metabolism; pectin degradation; 2-dehydro-3-deoxy-D-gluconate from pectin: step 1/5.</text>
</comment>
<reference evidence="10" key="2">
    <citation type="submission" date="2021-03" db="UniProtKB">
        <authorList>
            <consortium name="EnsemblPlants"/>
        </authorList>
    </citation>
    <scope>IDENTIFICATION</scope>
</reference>
<dbReference type="InterPro" id="IPR011050">
    <property type="entry name" value="Pectin_lyase_fold/virulence"/>
</dbReference>
<protein>
    <recommendedName>
        <fullName evidence="3 8">Pectinesterase</fullName>
        <ecNumber evidence="3 8">3.1.1.11</ecNumber>
    </recommendedName>
</protein>
<dbReference type="EC" id="3.1.1.11" evidence="3 8"/>
<dbReference type="InterPro" id="IPR033131">
    <property type="entry name" value="Pectinesterase_Asp_AS"/>
</dbReference>
<evidence type="ECO:0000313" key="11">
    <source>
        <dbReference type="Proteomes" id="UP000596660"/>
    </source>
</evidence>
<dbReference type="Gene3D" id="2.160.20.10">
    <property type="entry name" value="Single-stranded right-handed beta-helix, Pectin lyase-like"/>
    <property type="match status" value="1"/>
</dbReference>
<evidence type="ECO:0000256" key="1">
    <source>
        <dbReference type="ARBA" id="ARBA00005184"/>
    </source>
</evidence>
<dbReference type="SUPFAM" id="SSF51126">
    <property type="entry name" value="Pectin lyase-like"/>
    <property type="match status" value="1"/>
</dbReference>
<dbReference type="InterPro" id="IPR012334">
    <property type="entry name" value="Pectin_lyas_fold"/>
</dbReference>
<evidence type="ECO:0000256" key="5">
    <source>
        <dbReference type="ARBA" id="ARBA00023085"/>
    </source>
</evidence>
<evidence type="ECO:0000256" key="8">
    <source>
        <dbReference type="RuleBase" id="RU000589"/>
    </source>
</evidence>
<dbReference type="GO" id="GO:0030599">
    <property type="term" value="F:pectinesterase activity"/>
    <property type="evidence" value="ECO:0007669"/>
    <property type="project" value="UniProtKB-UniRule"/>
</dbReference>
<feature type="active site" evidence="7">
    <location>
        <position position="109"/>
    </location>
</feature>
<evidence type="ECO:0000256" key="6">
    <source>
        <dbReference type="ARBA" id="ARBA00047928"/>
    </source>
</evidence>
<accession>A0A803MGI0</accession>
<evidence type="ECO:0000313" key="10">
    <source>
        <dbReference type="EnsemblPlants" id="AUR62029082-RA:cds"/>
    </source>
</evidence>
<gene>
    <name evidence="10" type="primary">LOC110682932</name>
</gene>
<dbReference type="Gramene" id="AUR62029082-RA">
    <property type="protein sequence ID" value="AUR62029082-RA:cds"/>
    <property type="gene ID" value="AUR62029082"/>
</dbReference>